<sequence length="170" mass="18474">MPLRGELVPFNSPPREQQLEWLALSANDVMGQAAAAPKIPADLRILCETLLKLSCPIDSPYPGAPIGLVVQTLPALQQIDSLNAAIEQFRAASAADGPPQTQPERLQRLVYLLEFLNGNKSLLGHSTLLPWSNTRVEMVEVAARLPFACKSVAVYLTDRDLEASTGCRQS</sequence>
<protein>
    <submittedName>
        <fullName evidence="1">Uncharacterized protein</fullName>
    </submittedName>
</protein>
<reference evidence="1 2" key="1">
    <citation type="journal article" date="2018" name="Plant J.">
        <title>Genome sequences of Chlorella sorokiniana UTEX 1602 and Micractinium conductrix SAG 241.80: implications to maltose excretion by a green alga.</title>
        <authorList>
            <person name="Arriola M.B."/>
            <person name="Velmurugan N."/>
            <person name="Zhang Y."/>
            <person name="Plunkett M.H."/>
            <person name="Hondzo H."/>
            <person name="Barney B.M."/>
        </authorList>
    </citation>
    <scope>NUCLEOTIDE SEQUENCE [LARGE SCALE GENOMIC DNA]</scope>
    <source>
        <strain evidence="2">UTEX 1602</strain>
    </source>
</reference>
<organism evidence="1 2">
    <name type="scientific">Chlorella sorokiniana</name>
    <name type="common">Freshwater green alga</name>
    <dbReference type="NCBI Taxonomy" id="3076"/>
    <lineage>
        <taxon>Eukaryota</taxon>
        <taxon>Viridiplantae</taxon>
        <taxon>Chlorophyta</taxon>
        <taxon>core chlorophytes</taxon>
        <taxon>Trebouxiophyceae</taxon>
        <taxon>Chlorellales</taxon>
        <taxon>Chlorellaceae</taxon>
        <taxon>Chlorella clade</taxon>
        <taxon>Chlorella</taxon>
    </lineage>
</organism>
<name>A0A2P6TQN9_CHLSO</name>
<evidence type="ECO:0000313" key="1">
    <source>
        <dbReference type="EMBL" id="PRW56355.1"/>
    </source>
</evidence>
<dbReference type="AlphaFoldDB" id="A0A2P6TQN9"/>
<evidence type="ECO:0000313" key="2">
    <source>
        <dbReference type="Proteomes" id="UP000239899"/>
    </source>
</evidence>
<accession>A0A2P6TQN9</accession>
<dbReference type="Proteomes" id="UP000239899">
    <property type="component" value="Unassembled WGS sequence"/>
</dbReference>
<comment type="caution">
    <text evidence="1">The sequence shown here is derived from an EMBL/GenBank/DDBJ whole genome shotgun (WGS) entry which is preliminary data.</text>
</comment>
<gene>
    <name evidence="1" type="ORF">C2E21_5177</name>
</gene>
<proteinExistence type="predicted"/>
<keyword evidence="2" id="KW-1185">Reference proteome</keyword>
<dbReference type="EMBL" id="LHPG02000009">
    <property type="protein sequence ID" value="PRW56355.1"/>
    <property type="molecule type" value="Genomic_DNA"/>
</dbReference>